<organism evidence="9 15">
    <name type="scientific">Salinibacter ruber</name>
    <dbReference type="NCBI Taxonomy" id="146919"/>
    <lineage>
        <taxon>Bacteria</taxon>
        <taxon>Pseudomonadati</taxon>
        <taxon>Rhodothermota</taxon>
        <taxon>Rhodothermia</taxon>
        <taxon>Rhodothermales</taxon>
        <taxon>Salinibacteraceae</taxon>
        <taxon>Salinibacter</taxon>
    </lineage>
</organism>
<comment type="subcellular location">
    <subcellularLocation>
        <location evidence="1">Cell membrane</location>
        <topology evidence="1">Multi-pass membrane protein</topology>
    </subcellularLocation>
    <subcellularLocation>
        <location evidence="6">Membrane</location>
        <topology evidence="6">Multi-pass membrane protein</topology>
    </subcellularLocation>
</comment>
<evidence type="ECO:0000256" key="7">
    <source>
        <dbReference type="SAM" id="Phobius"/>
    </source>
</evidence>
<evidence type="ECO:0000313" key="14">
    <source>
        <dbReference type="EMBL" id="MCS4157192.1"/>
    </source>
</evidence>
<keyword evidence="6" id="KW-0653">Protein transport</keyword>
<keyword evidence="3 7" id="KW-0812">Transmembrane</keyword>
<dbReference type="AlphaFoldDB" id="A0A9X2TS55"/>
<dbReference type="Proteomes" id="UP001155057">
    <property type="component" value="Unassembled WGS sequence"/>
</dbReference>
<gene>
    <name evidence="13" type="ORF">GGP45_001537</name>
    <name evidence="10" type="ORF">GGP61_000723</name>
    <name evidence="9" type="ORF">GGP71_000802</name>
    <name evidence="11" type="ORF">GGP82_002049</name>
    <name evidence="12" type="ORF">GGP83_000556</name>
    <name evidence="14" type="ORF">GGP99_001146</name>
</gene>
<evidence type="ECO:0000313" key="10">
    <source>
        <dbReference type="EMBL" id="MCS3709128.1"/>
    </source>
</evidence>
<dbReference type="RefSeq" id="WP_013062069.1">
    <property type="nucleotide sequence ID" value="NZ_CALTRV010000001.1"/>
</dbReference>
<feature type="domain" description="MotA/TolQ/ExbB proton channel" evidence="8">
    <location>
        <begin position="100"/>
        <end position="221"/>
    </location>
</feature>
<dbReference type="EMBL" id="JANTYZ010000005">
    <property type="protein sequence ID" value="MCS3865491.1"/>
    <property type="molecule type" value="Genomic_DNA"/>
</dbReference>
<dbReference type="Proteomes" id="UP001155010">
    <property type="component" value="Unassembled WGS sequence"/>
</dbReference>
<dbReference type="EMBL" id="JANUAE010000002">
    <property type="protein sequence ID" value="MCS3709128.1"/>
    <property type="molecule type" value="Genomic_DNA"/>
</dbReference>
<protein>
    <submittedName>
        <fullName evidence="9">Biopolymer transport protein ExbB</fullName>
    </submittedName>
</protein>
<feature type="transmembrane region" description="Helical" evidence="7">
    <location>
        <begin position="142"/>
        <end position="165"/>
    </location>
</feature>
<comment type="caution">
    <text evidence="9">The sequence shown here is derived from an EMBL/GenBank/DDBJ whole genome shotgun (WGS) entry which is preliminary data.</text>
</comment>
<evidence type="ECO:0000313" key="11">
    <source>
        <dbReference type="EMBL" id="MCS3865491.1"/>
    </source>
</evidence>
<evidence type="ECO:0000313" key="13">
    <source>
        <dbReference type="EMBL" id="MCS4121195.1"/>
    </source>
</evidence>
<dbReference type="PANTHER" id="PTHR30625:SF17">
    <property type="entry name" value="TOLQ-RELATED"/>
    <property type="match status" value="1"/>
</dbReference>
<accession>A0A9X2TS55</accession>
<dbReference type="EMBL" id="JANUBL010000002">
    <property type="protein sequence ID" value="MCS4121195.1"/>
    <property type="molecule type" value="Genomic_DNA"/>
</dbReference>
<evidence type="ECO:0000256" key="5">
    <source>
        <dbReference type="ARBA" id="ARBA00023136"/>
    </source>
</evidence>
<proteinExistence type="inferred from homology"/>
<feature type="transmembrane region" description="Helical" evidence="7">
    <location>
        <begin position="34"/>
        <end position="60"/>
    </location>
</feature>
<evidence type="ECO:0000313" key="12">
    <source>
        <dbReference type="EMBL" id="MCS3950622.1"/>
    </source>
</evidence>
<keyword evidence="4 7" id="KW-1133">Transmembrane helix</keyword>
<dbReference type="InterPro" id="IPR002898">
    <property type="entry name" value="MotA_ExbB_proton_chnl"/>
</dbReference>
<evidence type="ECO:0000256" key="2">
    <source>
        <dbReference type="ARBA" id="ARBA00022475"/>
    </source>
</evidence>
<evidence type="ECO:0000313" key="9">
    <source>
        <dbReference type="EMBL" id="MCS3676895.1"/>
    </source>
</evidence>
<reference evidence="9" key="1">
    <citation type="submission" date="2022-08" db="EMBL/GenBank/DDBJ databases">
        <title>Genomic Encyclopedia of Type Strains, Phase V (KMG-V): Genome sequencing to study the core and pangenomes of soil and plant-associated prokaryotes.</title>
        <authorList>
            <person name="Whitman W."/>
        </authorList>
    </citation>
    <scope>NUCLEOTIDE SEQUENCE</scope>
    <source>
        <strain evidence="9">0</strain>
        <strain evidence="11">SP2016B</strain>
        <strain evidence="12">SP2017</strain>
        <strain evidence="14">SP3002</strain>
        <strain evidence="13">SP3026</strain>
        <strain evidence="10">SP3049</strain>
    </source>
</reference>
<evidence type="ECO:0000313" key="15">
    <source>
        <dbReference type="Proteomes" id="UP001155027"/>
    </source>
</evidence>
<evidence type="ECO:0000256" key="1">
    <source>
        <dbReference type="ARBA" id="ARBA00004651"/>
    </source>
</evidence>
<dbReference type="EMBL" id="JANTZM010000004">
    <property type="protein sequence ID" value="MCS4157192.1"/>
    <property type="molecule type" value="Genomic_DNA"/>
</dbReference>
<keyword evidence="5 7" id="KW-0472">Membrane</keyword>
<comment type="similarity">
    <text evidence="6">Belongs to the exbB/tolQ family.</text>
</comment>
<dbReference type="Proteomes" id="UP001155027">
    <property type="component" value="Unassembled WGS sequence"/>
</dbReference>
<dbReference type="Proteomes" id="UP001155144">
    <property type="component" value="Unassembled WGS sequence"/>
</dbReference>
<evidence type="ECO:0000256" key="4">
    <source>
        <dbReference type="ARBA" id="ARBA00022989"/>
    </source>
</evidence>
<keyword evidence="2" id="KW-1003">Cell membrane</keyword>
<dbReference type="InterPro" id="IPR050790">
    <property type="entry name" value="ExbB/TolQ_transport"/>
</dbReference>
<dbReference type="Pfam" id="PF01618">
    <property type="entry name" value="MotA_ExbB"/>
    <property type="match status" value="1"/>
</dbReference>
<keyword evidence="6" id="KW-0813">Transport</keyword>
<name>A0A9X2TS55_9BACT</name>
<dbReference type="PANTHER" id="PTHR30625">
    <property type="entry name" value="PROTEIN TOLQ"/>
    <property type="match status" value="1"/>
</dbReference>
<evidence type="ECO:0000256" key="6">
    <source>
        <dbReference type="RuleBase" id="RU004057"/>
    </source>
</evidence>
<dbReference type="GO" id="GO:0005886">
    <property type="term" value="C:plasma membrane"/>
    <property type="evidence" value="ECO:0007669"/>
    <property type="project" value="UniProtKB-SubCell"/>
</dbReference>
<evidence type="ECO:0000256" key="3">
    <source>
        <dbReference type="ARBA" id="ARBA00022692"/>
    </source>
</evidence>
<sequence length="245" mass="26647">MPSSLLTAATVLPQQVDTTALDTTQTASGQASSLLDILVLGGWVMVPLVLLSLLTIYLLVERLITIRQAASDPEAITDRVREFVRSGNVEAAIQYCEEKNVPITRILQQGLERLGRPISEIQDAVQAAGKHETFDLEKRTNLLASIAGIAPMLGFFGTVVGMIRAFQQIQNLQGNVNPSVLAGGIWEALITTAAGLLVGILALFSYNYLMGRIRRLSNDMERSATDFIDLLQEPVSPERSEELPS</sequence>
<dbReference type="EMBL" id="JANUBB010000002">
    <property type="protein sequence ID" value="MCS3950622.1"/>
    <property type="molecule type" value="Genomic_DNA"/>
</dbReference>
<dbReference type="GeneID" id="83728500"/>
<dbReference type="GO" id="GO:0017038">
    <property type="term" value="P:protein import"/>
    <property type="evidence" value="ECO:0007669"/>
    <property type="project" value="TreeGrafter"/>
</dbReference>
<evidence type="ECO:0000259" key="8">
    <source>
        <dbReference type="Pfam" id="PF01618"/>
    </source>
</evidence>
<dbReference type="Proteomes" id="UP001155110">
    <property type="component" value="Unassembled WGS sequence"/>
</dbReference>
<dbReference type="Proteomes" id="UP001155034">
    <property type="component" value="Unassembled WGS sequence"/>
</dbReference>
<feature type="transmembrane region" description="Helical" evidence="7">
    <location>
        <begin position="185"/>
        <end position="209"/>
    </location>
</feature>
<dbReference type="EMBL" id="JANUAU010000002">
    <property type="protein sequence ID" value="MCS3676895.1"/>
    <property type="molecule type" value="Genomic_DNA"/>
</dbReference>